<evidence type="ECO:0000256" key="1">
    <source>
        <dbReference type="SAM" id="Phobius"/>
    </source>
</evidence>
<dbReference type="PANTHER" id="PTHR39650:SF1">
    <property type="entry name" value="CDP-ARCHAEOL SYNTHASE"/>
    <property type="match status" value="1"/>
</dbReference>
<sequence length="160" mass="17960">MTILLCLFLLLVANGAPILVRWLPGIRHWHRPLDADHHLADGRQLFGDHKTWRGLIAAVLLTAAAGWLLNLPLWLGALFGALSMLGDLLASFIKRRRQLTPGAAAPGLDQLPEALLPLLVLYQPLGLGWQEILLVPPLFMLINVLMSRGLYRLHIRRRPW</sequence>
<keyword evidence="1" id="KW-0812">Transmembrane</keyword>
<dbReference type="AlphaFoldDB" id="A0A4R8IJS5"/>
<dbReference type="InterPro" id="IPR032690">
    <property type="entry name" value="CarS"/>
</dbReference>
<feature type="transmembrane region" description="Helical" evidence="1">
    <location>
        <begin position="132"/>
        <end position="151"/>
    </location>
</feature>
<accession>A0A4R8IJS5</accession>
<keyword evidence="1" id="KW-1133">Transmembrane helix</keyword>
<dbReference type="EMBL" id="SOQX01000004">
    <property type="protein sequence ID" value="TDY00981.1"/>
    <property type="molecule type" value="Genomic_DNA"/>
</dbReference>
<proteinExistence type="predicted"/>
<dbReference type="Proteomes" id="UP000294914">
    <property type="component" value="Unassembled WGS sequence"/>
</dbReference>
<reference evidence="2 3" key="1">
    <citation type="submission" date="2019-03" db="EMBL/GenBank/DDBJ databases">
        <title>Genomic Encyclopedia of Type Strains, Phase IV (KMG-IV): sequencing the most valuable type-strain genomes for metagenomic binning, comparative biology and taxonomic classification.</title>
        <authorList>
            <person name="Goeker M."/>
        </authorList>
    </citation>
    <scope>NUCLEOTIDE SEQUENCE [LARGE SCALE GENOMIC DNA]</scope>
    <source>
        <strain evidence="2 3">DSM 16326</strain>
    </source>
</reference>
<dbReference type="OrthoDB" id="8850121at2"/>
<name>A0A4R8IJS5_9GAMM</name>
<evidence type="ECO:0000313" key="3">
    <source>
        <dbReference type="Proteomes" id="UP000294914"/>
    </source>
</evidence>
<protein>
    <submittedName>
        <fullName evidence="2">CDP-2,3-bis-(O-geranylgeranyl)-sn-glycerol synthase</fullName>
    </submittedName>
</protein>
<dbReference type="PANTHER" id="PTHR39650">
    <property type="entry name" value="CDP-ARCHAEOL SYNTHASE"/>
    <property type="match status" value="1"/>
</dbReference>
<organism evidence="2 3">
    <name type="scientific">Thiohalophilus thiocyanatoxydans</name>
    <dbReference type="NCBI Taxonomy" id="381308"/>
    <lineage>
        <taxon>Bacteria</taxon>
        <taxon>Pseudomonadati</taxon>
        <taxon>Pseudomonadota</taxon>
        <taxon>Gammaproteobacteria</taxon>
        <taxon>Thiohalomonadales</taxon>
        <taxon>Thiohalophilaceae</taxon>
        <taxon>Thiohalophilus</taxon>
    </lineage>
</organism>
<evidence type="ECO:0000313" key="2">
    <source>
        <dbReference type="EMBL" id="TDY00981.1"/>
    </source>
</evidence>
<dbReference type="Pfam" id="PF01864">
    <property type="entry name" value="CarS-like"/>
    <property type="match status" value="2"/>
</dbReference>
<feature type="transmembrane region" description="Helical" evidence="1">
    <location>
        <begin position="51"/>
        <end position="69"/>
    </location>
</feature>
<dbReference type="RefSeq" id="WP_134083516.1">
    <property type="nucleotide sequence ID" value="NZ_SOQX01000004.1"/>
</dbReference>
<comment type="caution">
    <text evidence="2">The sequence shown here is derived from an EMBL/GenBank/DDBJ whole genome shotgun (WGS) entry which is preliminary data.</text>
</comment>
<gene>
    <name evidence="2" type="ORF">EDC23_1727</name>
</gene>
<keyword evidence="1" id="KW-0472">Membrane</keyword>
<keyword evidence="3" id="KW-1185">Reference proteome</keyword>